<sequence>MHLQRYQIAHLRTLGPHNSKTRVADNFNLQIRVQRPKYKILKRNIKRVKKECPELKFLREKCISPDSLINEVAASALINLVKDEVLQIETTMAECITMIPLTRYHLSLARILVNLLNIEIKRKLAINKECKNLIICSYPHPL</sequence>
<gene>
    <name evidence="1" type="ORF">NQ317_009335</name>
</gene>
<evidence type="ECO:0000313" key="2">
    <source>
        <dbReference type="Proteomes" id="UP001162164"/>
    </source>
</evidence>
<accession>A0ABQ9JIS3</accession>
<name>A0ABQ9JIS3_9CUCU</name>
<dbReference type="Proteomes" id="UP001162164">
    <property type="component" value="Unassembled WGS sequence"/>
</dbReference>
<proteinExistence type="predicted"/>
<keyword evidence="2" id="KW-1185">Reference proteome</keyword>
<protein>
    <submittedName>
        <fullName evidence="1">Uncharacterized protein</fullName>
    </submittedName>
</protein>
<reference evidence="1" key="1">
    <citation type="journal article" date="2023" name="Insect Mol. Biol.">
        <title>Genome sequencing provides insights into the evolution of gene families encoding plant cell wall-degrading enzymes in longhorned beetles.</title>
        <authorList>
            <person name="Shin N.R."/>
            <person name="Okamura Y."/>
            <person name="Kirsch R."/>
            <person name="Pauchet Y."/>
        </authorList>
    </citation>
    <scope>NUCLEOTIDE SEQUENCE</scope>
    <source>
        <strain evidence="1">MMC_N1</strain>
    </source>
</reference>
<evidence type="ECO:0000313" key="1">
    <source>
        <dbReference type="EMBL" id="KAJ8977317.1"/>
    </source>
</evidence>
<organism evidence="1 2">
    <name type="scientific">Molorchus minor</name>
    <dbReference type="NCBI Taxonomy" id="1323400"/>
    <lineage>
        <taxon>Eukaryota</taxon>
        <taxon>Metazoa</taxon>
        <taxon>Ecdysozoa</taxon>
        <taxon>Arthropoda</taxon>
        <taxon>Hexapoda</taxon>
        <taxon>Insecta</taxon>
        <taxon>Pterygota</taxon>
        <taxon>Neoptera</taxon>
        <taxon>Endopterygota</taxon>
        <taxon>Coleoptera</taxon>
        <taxon>Polyphaga</taxon>
        <taxon>Cucujiformia</taxon>
        <taxon>Chrysomeloidea</taxon>
        <taxon>Cerambycidae</taxon>
        <taxon>Lamiinae</taxon>
        <taxon>Monochamini</taxon>
        <taxon>Molorchus</taxon>
    </lineage>
</organism>
<dbReference type="EMBL" id="JAPWTJ010000561">
    <property type="protein sequence ID" value="KAJ8977317.1"/>
    <property type="molecule type" value="Genomic_DNA"/>
</dbReference>
<comment type="caution">
    <text evidence="1">The sequence shown here is derived from an EMBL/GenBank/DDBJ whole genome shotgun (WGS) entry which is preliminary data.</text>
</comment>